<name>A0ABP0NF41_9DINO</name>
<comment type="caution">
    <text evidence="7">The sequence shown here is derived from an EMBL/GenBank/DDBJ whole genome shotgun (WGS) entry which is preliminary data.</text>
</comment>
<keyword evidence="4" id="KW-0539">Nucleus</keyword>
<organism evidence="7 8">
    <name type="scientific">Durusdinium trenchii</name>
    <dbReference type="NCBI Taxonomy" id="1381693"/>
    <lineage>
        <taxon>Eukaryota</taxon>
        <taxon>Sar</taxon>
        <taxon>Alveolata</taxon>
        <taxon>Dinophyceae</taxon>
        <taxon>Suessiales</taxon>
        <taxon>Symbiodiniaceae</taxon>
        <taxon>Durusdinium</taxon>
    </lineage>
</organism>
<dbReference type="PANTHER" id="PTHR11426">
    <property type="entry name" value="HISTONE H3"/>
    <property type="match status" value="1"/>
</dbReference>
<dbReference type="Gene3D" id="1.10.20.10">
    <property type="entry name" value="Histone, subunit A"/>
    <property type="match status" value="1"/>
</dbReference>
<dbReference type="InterPro" id="IPR000164">
    <property type="entry name" value="Histone_H3/CENP-A"/>
</dbReference>
<comment type="subcellular location">
    <subcellularLocation>
        <location evidence="1">Nucleus</location>
    </subcellularLocation>
</comment>
<evidence type="ECO:0000313" key="7">
    <source>
        <dbReference type="EMBL" id="CAK9062166.1"/>
    </source>
</evidence>
<evidence type="ECO:0000313" key="8">
    <source>
        <dbReference type="Proteomes" id="UP001642484"/>
    </source>
</evidence>
<dbReference type="InterPro" id="IPR009072">
    <property type="entry name" value="Histone-fold"/>
</dbReference>
<proteinExistence type="inferred from homology"/>
<accession>A0ABP0NF41</accession>
<comment type="similarity">
    <text evidence="2">Belongs to the histone H3 family.</text>
</comment>
<sequence length="240" mass="26253">MDPESDRVAPVRIGDQLRFTSMAVTFGQHALERRQAELKGVFGWVTTQVAGSNLFLPRRCYRHASDAGAPEIEKVAEMSEDAIDKRIQGEDADITNQLGFEPEEDGDECEPGGTKYTSRAEEQIEYLRGANAPDYLIPRTAFIRLVKETLDQLAAANLAFADGGGVRMCSDALACVQWACEGMLSELFADVAAAAAHGKRIGIMPKDLKLALGLRRLEHLQPKPRDEPGAKRPRRAEGSG</sequence>
<protein>
    <recommendedName>
        <fullName evidence="6">Core Histone H2A/H2B/H3 domain-containing protein</fullName>
    </recommendedName>
</protein>
<feature type="compositionally biased region" description="Acidic residues" evidence="5">
    <location>
        <begin position="101"/>
        <end position="110"/>
    </location>
</feature>
<evidence type="ECO:0000256" key="5">
    <source>
        <dbReference type="SAM" id="MobiDB-lite"/>
    </source>
</evidence>
<reference evidence="7 8" key="1">
    <citation type="submission" date="2024-02" db="EMBL/GenBank/DDBJ databases">
        <authorList>
            <person name="Chen Y."/>
            <person name="Shah S."/>
            <person name="Dougan E. K."/>
            <person name="Thang M."/>
            <person name="Chan C."/>
        </authorList>
    </citation>
    <scope>NUCLEOTIDE SEQUENCE [LARGE SCALE GENOMIC DNA]</scope>
</reference>
<keyword evidence="8" id="KW-1185">Reference proteome</keyword>
<keyword evidence="3" id="KW-0238">DNA-binding</keyword>
<dbReference type="Pfam" id="PF00125">
    <property type="entry name" value="Histone"/>
    <property type="match status" value="1"/>
</dbReference>
<evidence type="ECO:0000259" key="6">
    <source>
        <dbReference type="Pfam" id="PF00125"/>
    </source>
</evidence>
<evidence type="ECO:0000256" key="3">
    <source>
        <dbReference type="ARBA" id="ARBA00023125"/>
    </source>
</evidence>
<dbReference type="Proteomes" id="UP001642484">
    <property type="component" value="Unassembled WGS sequence"/>
</dbReference>
<feature type="region of interest" description="Disordered" evidence="5">
    <location>
        <begin position="93"/>
        <end position="114"/>
    </location>
</feature>
<feature type="region of interest" description="Disordered" evidence="5">
    <location>
        <begin position="220"/>
        <end position="240"/>
    </location>
</feature>
<gene>
    <name evidence="7" type="ORF">CCMP2556_LOCUS30575</name>
</gene>
<dbReference type="InterPro" id="IPR007125">
    <property type="entry name" value="H2A/H2B/H3"/>
</dbReference>
<evidence type="ECO:0000256" key="2">
    <source>
        <dbReference type="ARBA" id="ARBA00010343"/>
    </source>
</evidence>
<evidence type="ECO:0000256" key="4">
    <source>
        <dbReference type="ARBA" id="ARBA00023242"/>
    </source>
</evidence>
<feature type="domain" description="Core Histone H2A/H2B/H3" evidence="6">
    <location>
        <begin position="134"/>
        <end position="212"/>
    </location>
</feature>
<dbReference type="EMBL" id="CAXAMN010021684">
    <property type="protein sequence ID" value="CAK9062166.1"/>
    <property type="molecule type" value="Genomic_DNA"/>
</dbReference>
<evidence type="ECO:0000256" key="1">
    <source>
        <dbReference type="ARBA" id="ARBA00004123"/>
    </source>
</evidence>
<dbReference type="SMART" id="SM00428">
    <property type="entry name" value="H3"/>
    <property type="match status" value="1"/>
</dbReference>
<dbReference type="SUPFAM" id="SSF47113">
    <property type="entry name" value="Histone-fold"/>
    <property type="match status" value="1"/>
</dbReference>